<evidence type="ECO:0000256" key="1">
    <source>
        <dbReference type="SAM" id="Phobius"/>
    </source>
</evidence>
<feature type="transmembrane region" description="Helical" evidence="1">
    <location>
        <begin position="88"/>
        <end position="106"/>
    </location>
</feature>
<dbReference type="OrthoDB" id="46160at2157"/>
<dbReference type="AlphaFoldDB" id="A0A830GW73"/>
<feature type="transmembrane region" description="Helical" evidence="1">
    <location>
        <begin position="112"/>
        <end position="130"/>
    </location>
</feature>
<gene>
    <name evidence="2" type="ORF">GCM10007981_16300</name>
</gene>
<dbReference type="Proteomes" id="UP000610960">
    <property type="component" value="Unassembled WGS sequence"/>
</dbReference>
<keyword evidence="3" id="KW-1185">Reference proteome</keyword>
<feature type="transmembrane region" description="Helical" evidence="1">
    <location>
        <begin position="142"/>
        <end position="163"/>
    </location>
</feature>
<keyword evidence="1" id="KW-0472">Membrane</keyword>
<dbReference type="InterPro" id="IPR009339">
    <property type="entry name" value="DUF998"/>
</dbReference>
<evidence type="ECO:0000313" key="2">
    <source>
        <dbReference type="EMBL" id="GGP21996.1"/>
    </source>
</evidence>
<proteinExistence type="predicted"/>
<organism evidence="2 3">
    <name type="scientific">Thermocladium modestius</name>
    <dbReference type="NCBI Taxonomy" id="62609"/>
    <lineage>
        <taxon>Archaea</taxon>
        <taxon>Thermoproteota</taxon>
        <taxon>Thermoprotei</taxon>
        <taxon>Thermoproteales</taxon>
        <taxon>Thermoproteaceae</taxon>
        <taxon>Thermocladium</taxon>
    </lineage>
</organism>
<feature type="transmembrane region" description="Helical" evidence="1">
    <location>
        <begin position="60"/>
        <end position="81"/>
    </location>
</feature>
<evidence type="ECO:0000313" key="3">
    <source>
        <dbReference type="Proteomes" id="UP000610960"/>
    </source>
</evidence>
<keyword evidence="1" id="KW-0812">Transmembrane</keyword>
<reference evidence="2" key="1">
    <citation type="journal article" date="2014" name="Int. J. Syst. Evol. Microbiol.">
        <title>Complete genome sequence of Corynebacterium casei LMG S-19264T (=DSM 44701T), isolated from a smear-ripened cheese.</title>
        <authorList>
            <consortium name="US DOE Joint Genome Institute (JGI-PGF)"/>
            <person name="Walter F."/>
            <person name="Albersmeier A."/>
            <person name="Kalinowski J."/>
            <person name="Ruckert C."/>
        </authorList>
    </citation>
    <scope>NUCLEOTIDE SEQUENCE</scope>
    <source>
        <strain evidence="2">JCM 10088</strain>
    </source>
</reference>
<accession>A0A830GW73</accession>
<comment type="caution">
    <text evidence="2">The sequence shown here is derived from an EMBL/GenBank/DDBJ whole genome shotgun (WGS) entry which is preliminary data.</text>
</comment>
<name>A0A830GW73_9CREN</name>
<sequence length="196" mass="20598">MNNNKVFGLLLLVGSLGFIFAMNVAEFLFPGYSVSNNYISDLGAMCRAGSCRIIQPSSTIFNTSIILLGIAIIAASIIMAMPREGPKLFPSLFAISGVGAIMVGLFPEYTGSLHSISALIVFLFGGLAAIASYKLQGSPMNIISIILGLLTLSSLALYVTGHYLGLGPGGMERMIVYPALLWGAAFGAYMVGRADS</sequence>
<reference evidence="2" key="2">
    <citation type="submission" date="2020-09" db="EMBL/GenBank/DDBJ databases">
        <authorList>
            <person name="Sun Q."/>
            <person name="Ohkuma M."/>
        </authorList>
    </citation>
    <scope>NUCLEOTIDE SEQUENCE</scope>
    <source>
        <strain evidence="2">JCM 10088</strain>
    </source>
</reference>
<dbReference type="EMBL" id="BMNL01000003">
    <property type="protein sequence ID" value="GGP21996.1"/>
    <property type="molecule type" value="Genomic_DNA"/>
</dbReference>
<dbReference type="RefSeq" id="WP_188596884.1">
    <property type="nucleotide sequence ID" value="NZ_BMNL01000003.1"/>
</dbReference>
<keyword evidence="1" id="KW-1133">Transmembrane helix</keyword>
<protein>
    <submittedName>
        <fullName evidence="2">Membrane protein</fullName>
    </submittedName>
</protein>
<feature type="transmembrane region" description="Helical" evidence="1">
    <location>
        <begin position="175"/>
        <end position="192"/>
    </location>
</feature>
<dbReference type="Pfam" id="PF06197">
    <property type="entry name" value="DUF998"/>
    <property type="match status" value="1"/>
</dbReference>